<comment type="caution">
    <text evidence="2">The sequence shown here is derived from an EMBL/GenBank/DDBJ whole genome shotgun (WGS) entry which is preliminary data.</text>
</comment>
<dbReference type="Proteomes" id="UP000777438">
    <property type="component" value="Unassembled WGS sequence"/>
</dbReference>
<evidence type="ECO:0000256" key="1">
    <source>
        <dbReference type="SAM" id="Phobius"/>
    </source>
</evidence>
<sequence>METSDLKNTASALIAPRSLIHSWNTTPFPSITLSTGGLIALADLRTVAHRTAIRGGSSWFDAVVLAPGLHHQQACDYLDNETPLDLLATPALAAAAGGQTPQYLVKNSVLANYLSRLSRSDMKQILTLDIGSTEGEWTVKKRLNALFTRAKEKVEEDHSVRLQPTLDWLSHFFYLLNPLFTISAIYFMVLFEDIWGLCLILALIVSRLLNIWAIKNRTQLPQPSASSAAGVFAQDNSVTEYTIDLGSGCTVRLRGLDADLLALTTKTWLRAQSVLDGYLEAVAKVVVYLVAALSGNMTQAGSLTLMTLLLLSAMLLGLSNAHAKGIRVGGRYATLETDRQQGGRRGDAVRYRV</sequence>
<organism evidence="2 3">
    <name type="scientific">Thelonectria olida</name>
    <dbReference type="NCBI Taxonomy" id="1576542"/>
    <lineage>
        <taxon>Eukaryota</taxon>
        <taxon>Fungi</taxon>
        <taxon>Dikarya</taxon>
        <taxon>Ascomycota</taxon>
        <taxon>Pezizomycotina</taxon>
        <taxon>Sordariomycetes</taxon>
        <taxon>Hypocreomycetidae</taxon>
        <taxon>Hypocreales</taxon>
        <taxon>Nectriaceae</taxon>
        <taxon>Thelonectria</taxon>
    </lineage>
</organism>
<keyword evidence="1" id="KW-1133">Transmembrane helix</keyword>
<evidence type="ECO:0000313" key="2">
    <source>
        <dbReference type="EMBL" id="KAH6885284.1"/>
    </source>
</evidence>
<accession>A0A9P9AJA4</accession>
<feature type="transmembrane region" description="Helical" evidence="1">
    <location>
        <begin position="168"/>
        <end position="188"/>
    </location>
</feature>
<evidence type="ECO:0000313" key="3">
    <source>
        <dbReference type="Proteomes" id="UP000777438"/>
    </source>
</evidence>
<keyword evidence="3" id="KW-1185">Reference proteome</keyword>
<reference evidence="2 3" key="1">
    <citation type="journal article" date="2021" name="Nat. Commun.">
        <title>Genetic determinants of endophytism in the Arabidopsis root mycobiome.</title>
        <authorList>
            <person name="Mesny F."/>
            <person name="Miyauchi S."/>
            <person name="Thiergart T."/>
            <person name="Pickel B."/>
            <person name="Atanasova L."/>
            <person name="Karlsson M."/>
            <person name="Huettel B."/>
            <person name="Barry K.W."/>
            <person name="Haridas S."/>
            <person name="Chen C."/>
            <person name="Bauer D."/>
            <person name="Andreopoulos W."/>
            <person name="Pangilinan J."/>
            <person name="LaButti K."/>
            <person name="Riley R."/>
            <person name="Lipzen A."/>
            <person name="Clum A."/>
            <person name="Drula E."/>
            <person name="Henrissat B."/>
            <person name="Kohler A."/>
            <person name="Grigoriev I.V."/>
            <person name="Martin F.M."/>
            <person name="Hacquard S."/>
        </authorList>
    </citation>
    <scope>NUCLEOTIDE SEQUENCE [LARGE SCALE GENOMIC DNA]</scope>
    <source>
        <strain evidence="2 3">MPI-CAGE-CH-0241</strain>
    </source>
</reference>
<gene>
    <name evidence="2" type="ORF">B0T10DRAFT_92341</name>
</gene>
<name>A0A9P9AJA4_9HYPO</name>
<feature type="transmembrane region" description="Helical" evidence="1">
    <location>
        <begin position="194"/>
        <end position="214"/>
    </location>
</feature>
<feature type="transmembrane region" description="Helical" evidence="1">
    <location>
        <begin position="275"/>
        <end position="294"/>
    </location>
</feature>
<keyword evidence="1" id="KW-0812">Transmembrane</keyword>
<dbReference type="AlphaFoldDB" id="A0A9P9AJA4"/>
<dbReference type="OrthoDB" id="2956246at2759"/>
<dbReference type="EMBL" id="JAGPYM010000018">
    <property type="protein sequence ID" value="KAH6885284.1"/>
    <property type="molecule type" value="Genomic_DNA"/>
</dbReference>
<protein>
    <submittedName>
        <fullName evidence="2">Uncharacterized protein</fullName>
    </submittedName>
</protein>
<feature type="transmembrane region" description="Helical" evidence="1">
    <location>
        <begin position="300"/>
        <end position="318"/>
    </location>
</feature>
<keyword evidence="1" id="KW-0472">Membrane</keyword>
<proteinExistence type="predicted"/>